<keyword evidence="4 7" id="KW-0418">Kinase</keyword>
<comment type="cofactor">
    <cofactor evidence="7">
        <name>Mg(2+)</name>
        <dbReference type="ChEBI" id="CHEBI:18420"/>
    </cofactor>
    <text evidence="7">Binds 1 Mg(2+) ion per subunit.</text>
</comment>
<evidence type="ECO:0000256" key="1">
    <source>
        <dbReference type="ARBA" id="ARBA00022605"/>
    </source>
</evidence>
<dbReference type="GO" id="GO:0009423">
    <property type="term" value="P:chorismate biosynthetic process"/>
    <property type="evidence" value="ECO:0007669"/>
    <property type="project" value="UniProtKB-UniRule"/>
</dbReference>
<evidence type="ECO:0000256" key="2">
    <source>
        <dbReference type="ARBA" id="ARBA00022679"/>
    </source>
</evidence>
<name>A0A0B7IEX6_9FLAO</name>
<dbReference type="PANTHER" id="PTHR21087:SF16">
    <property type="entry name" value="SHIKIMATE KINASE 1, CHLOROPLASTIC"/>
    <property type="match status" value="1"/>
</dbReference>
<reference evidence="9" key="1">
    <citation type="submission" date="2017-06" db="EMBL/GenBank/DDBJ databases">
        <title>Capnocytophaga spp. assemblies.</title>
        <authorList>
            <person name="Gulvik C.A."/>
        </authorList>
    </citation>
    <scope>NUCLEOTIDE SEQUENCE [LARGE SCALE GENOMIC DNA]</scope>
    <source>
        <strain evidence="9">H5594</strain>
    </source>
</reference>
<dbReference type="GO" id="GO:0000287">
    <property type="term" value="F:magnesium ion binding"/>
    <property type="evidence" value="ECO:0007669"/>
    <property type="project" value="UniProtKB-UniRule"/>
</dbReference>
<comment type="subcellular location">
    <subcellularLocation>
        <location evidence="7">Cytoplasm</location>
    </subcellularLocation>
</comment>
<keyword evidence="7" id="KW-0479">Metal-binding</keyword>
<keyword evidence="2 7" id="KW-0808">Transferase</keyword>
<comment type="catalytic activity">
    <reaction evidence="7">
        <text>shikimate + ATP = 3-phosphoshikimate + ADP + H(+)</text>
        <dbReference type="Rhea" id="RHEA:13121"/>
        <dbReference type="ChEBI" id="CHEBI:15378"/>
        <dbReference type="ChEBI" id="CHEBI:30616"/>
        <dbReference type="ChEBI" id="CHEBI:36208"/>
        <dbReference type="ChEBI" id="CHEBI:145989"/>
        <dbReference type="ChEBI" id="CHEBI:456216"/>
        <dbReference type="EC" id="2.7.1.71"/>
    </reaction>
</comment>
<feature type="binding site" evidence="7">
    <location>
        <position position="32"/>
    </location>
    <ligand>
        <name>substrate</name>
    </ligand>
</feature>
<dbReference type="CDD" id="cd00464">
    <property type="entry name" value="SK"/>
    <property type="match status" value="1"/>
</dbReference>
<dbReference type="Proteomes" id="UP000243136">
    <property type="component" value="Chromosome"/>
</dbReference>
<dbReference type="PANTHER" id="PTHR21087">
    <property type="entry name" value="SHIKIMATE KINASE"/>
    <property type="match status" value="1"/>
</dbReference>
<keyword evidence="1 7" id="KW-0028">Amino-acid biosynthesis</keyword>
<dbReference type="InterPro" id="IPR000623">
    <property type="entry name" value="Shikimate_kinase/TSH1"/>
</dbReference>
<feature type="binding site" evidence="7">
    <location>
        <position position="79"/>
    </location>
    <ligand>
        <name>substrate</name>
    </ligand>
</feature>
<comment type="similarity">
    <text evidence="7">Belongs to the shikimate kinase family.</text>
</comment>
<dbReference type="SUPFAM" id="SSF52540">
    <property type="entry name" value="P-loop containing nucleoside triphosphate hydrolases"/>
    <property type="match status" value="1"/>
</dbReference>
<feature type="binding site" evidence="7">
    <location>
        <begin position="10"/>
        <end position="15"/>
    </location>
    <ligand>
        <name>ATP</name>
        <dbReference type="ChEBI" id="CHEBI:30616"/>
    </ligand>
</feature>
<feature type="binding site" evidence="7">
    <location>
        <position position="119"/>
    </location>
    <ligand>
        <name>ATP</name>
        <dbReference type="ChEBI" id="CHEBI:30616"/>
    </ligand>
</feature>
<evidence type="ECO:0000256" key="5">
    <source>
        <dbReference type="ARBA" id="ARBA00022840"/>
    </source>
</evidence>
<gene>
    <name evidence="7" type="primary">aroK</name>
    <name evidence="8" type="ORF">CGC56_10295</name>
</gene>
<dbReference type="PRINTS" id="PR01100">
    <property type="entry name" value="SHIKIMTKNASE"/>
</dbReference>
<proteinExistence type="inferred from homology"/>
<keyword evidence="7" id="KW-0963">Cytoplasm</keyword>
<feature type="binding site" evidence="7">
    <location>
        <position position="56"/>
    </location>
    <ligand>
        <name>substrate</name>
    </ligand>
</feature>
<evidence type="ECO:0000256" key="3">
    <source>
        <dbReference type="ARBA" id="ARBA00022741"/>
    </source>
</evidence>
<comment type="subunit">
    <text evidence="7">Monomer.</text>
</comment>
<feature type="binding site" evidence="7">
    <location>
        <position position="14"/>
    </location>
    <ligand>
        <name>Mg(2+)</name>
        <dbReference type="ChEBI" id="CHEBI:18420"/>
    </ligand>
</feature>
<dbReference type="GO" id="GO:0004765">
    <property type="term" value="F:shikimate kinase activity"/>
    <property type="evidence" value="ECO:0007669"/>
    <property type="project" value="UniProtKB-UniRule"/>
</dbReference>
<comment type="caution">
    <text evidence="7">Lacks conserved residue(s) required for the propagation of feature annotation.</text>
</comment>
<evidence type="ECO:0000313" key="8">
    <source>
        <dbReference type="EMBL" id="ATA92514.1"/>
    </source>
</evidence>
<organism evidence="8 9">
    <name type="scientific">Capnocytophaga canimorsus</name>
    <dbReference type="NCBI Taxonomy" id="28188"/>
    <lineage>
        <taxon>Bacteria</taxon>
        <taxon>Pseudomonadati</taxon>
        <taxon>Bacteroidota</taxon>
        <taxon>Flavobacteriia</taxon>
        <taxon>Flavobacteriales</taxon>
        <taxon>Flavobacteriaceae</taxon>
        <taxon>Capnocytophaga</taxon>
    </lineage>
</organism>
<dbReference type="AlphaFoldDB" id="A0A0B7IEX6"/>
<dbReference type="UniPathway" id="UPA00053">
    <property type="reaction ID" value="UER00088"/>
</dbReference>
<keyword evidence="7" id="KW-0460">Magnesium</keyword>
<dbReference type="OMA" id="FMGCGKS"/>
<dbReference type="InterPro" id="IPR031322">
    <property type="entry name" value="Shikimate/glucono_kinase"/>
</dbReference>
<evidence type="ECO:0000256" key="7">
    <source>
        <dbReference type="HAMAP-Rule" id="MF_00109"/>
    </source>
</evidence>
<dbReference type="Pfam" id="PF01202">
    <property type="entry name" value="SKI"/>
    <property type="match status" value="1"/>
</dbReference>
<keyword evidence="6 7" id="KW-0057">Aromatic amino acid biosynthesis</keyword>
<dbReference type="Gene3D" id="3.40.50.300">
    <property type="entry name" value="P-loop containing nucleotide triphosphate hydrolases"/>
    <property type="match status" value="1"/>
</dbReference>
<dbReference type="EMBL" id="CP022388">
    <property type="protein sequence ID" value="ATA92514.1"/>
    <property type="molecule type" value="Genomic_DNA"/>
</dbReference>
<dbReference type="RefSeq" id="WP_013996729.1">
    <property type="nucleotide sequence ID" value="NZ_BQMG01000002.1"/>
</dbReference>
<dbReference type="EC" id="2.7.1.71" evidence="7"/>
<comment type="pathway">
    <text evidence="7">Metabolic intermediate biosynthesis; chorismate biosynthesis; chorismate from D-erythrose 4-phosphate and phosphoenolpyruvate: step 5/7.</text>
</comment>
<comment type="function">
    <text evidence="7">Catalyzes the specific phosphorylation of the 3-hydroxyl group of shikimic acid using ATP as a cosubstrate.</text>
</comment>
<dbReference type="GO" id="GO:0009073">
    <property type="term" value="P:aromatic amino acid family biosynthetic process"/>
    <property type="evidence" value="ECO:0007669"/>
    <property type="project" value="UniProtKB-KW"/>
</dbReference>
<sequence>MKIFLLGYMGSGKSTLAKALSTQKKLPFIDLDHYIEQKEGQSVTEIFKKKGEIYFRKQEITYLNELLNSEKSFVLALGGGTPCYGTNMQNILKASKNVFYLKYQPQTLAERLEFQKQNRPLIAHLGNEELLDFVRKHLFDRNPYYSQATHIITMDNLSEEQALETILSLISD</sequence>
<dbReference type="GO" id="GO:0005524">
    <property type="term" value="F:ATP binding"/>
    <property type="evidence" value="ECO:0007669"/>
    <property type="project" value="UniProtKB-UniRule"/>
</dbReference>
<dbReference type="GO" id="GO:0008652">
    <property type="term" value="P:amino acid biosynthetic process"/>
    <property type="evidence" value="ECO:0007669"/>
    <property type="project" value="UniProtKB-KW"/>
</dbReference>
<accession>A0A0B7IEX6</accession>
<feature type="binding site" evidence="7">
    <location>
        <position position="141"/>
    </location>
    <ligand>
        <name>substrate</name>
    </ligand>
</feature>
<evidence type="ECO:0000256" key="6">
    <source>
        <dbReference type="ARBA" id="ARBA00023141"/>
    </source>
</evidence>
<protein>
    <recommendedName>
        <fullName evidence="7">Shikimate kinase</fullName>
        <shortName evidence="7">SK</shortName>
        <ecNumber evidence="7">2.7.1.71</ecNumber>
    </recommendedName>
</protein>
<dbReference type="GO" id="GO:0005829">
    <property type="term" value="C:cytosol"/>
    <property type="evidence" value="ECO:0007669"/>
    <property type="project" value="TreeGrafter"/>
</dbReference>
<dbReference type="InterPro" id="IPR027417">
    <property type="entry name" value="P-loop_NTPase"/>
</dbReference>
<evidence type="ECO:0000256" key="4">
    <source>
        <dbReference type="ARBA" id="ARBA00022777"/>
    </source>
</evidence>
<keyword evidence="5 7" id="KW-0067">ATP-binding</keyword>
<evidence type="ECO:0000313" key="9">
    <source>
        <dbReference type="Proteomes" id="UP000243136"/>
    </source>
</evidence>
<dbReference type="HAMAP" id="MF_00109">
    <property type="entry name" value="Shikimate_kinase"/>
    <property type="match status" value="1"/>
</dbReference>
<keyword evidence="3 7" id="KW-0547">Nucleotide-binding</keyword>